<evidence type="ECO:0000313" key="1">
    <source>
        <dbReference type="EMBL" id="SIT83631.1"/>
    </source>
</evidence>
<proteinExistence type="predicted"/>
<dbReference type="STRING" id="287098.SAMN05421665_1705"/>
<organism evidence="1 2">
    <name type="scientific">Yoonia rosea</name>
    <dbReference type="NCBI Taxonomy" id="287098"/>
    <lineage>
        <taxon>Bacteria</taxon>
        <taxon>Pseudomonadati</taxon>
        <taxon>Pseudomonadota</taxon>
        <taxon>Alphaproteobacteria</taxon>
        <taxon>Rhodobacterales</taxon>
        <taxon>Paracoccaceae</taxon>
        <taxon>Yoonia</taxon>
    </lineage>
</organism>
<evidence type="ECO:0000313" key="2">
    <source>
        <dbReference type="Proteomes" id="UP000186997"/>
    </source>
</evidence>
<accession>A0A1R3WZP6</accession>
<reference evidence="2" key="1">
    <citation type="submission" date="2017-01" db="EMBL/GenBank/DDBJ databases">
        <authorList>
            <person name="Varghese N."/>
            <person name="Submissions S."/>
        </authorList>
    </citation>
    <scope>NUCLEOTIDE SEQUENCE [LARGE SCALE GENOMIC DNA]</scope>
    <source>
        <strain evidence="2">DSM 29591</strain>
    </source>
</reference>
<dbReference type="EMBL" id="FTPR01000001">
    <property type="protein sequence ID" value="SIT83631.1"/>
    <property type="molecule type" value="Genomic_DNA"/>
</dbReference>
<keyword evidence="2" id="KW-1185">Reference proteome</keyword>
<gene>
    <name evidence="1" type="ORF">SAMN05421665_1705</name>
</gene>
<protein>
    <submittedName>
        <fullName evidence="1">Uncharacterized protein</fullName>
    </submittedName>
</protein>
<dbReference type="Proteomes" id="UP000186997">
    <property type="component" value="Unassembled WGS sequence"/>
</dbReference>
<dbReference type="AlphaFoldDB" id="A0A1R3WZP6"/>
<sequence>MQMQERNVVSVCIGVVTCLSGLLMRTVEGPESRWKAKDGTVSQPLYRFDFGATATYDNPKGYTTPHNDPRKAAIVHRWTEKGRITIMP</sequence>
<name>A0A1R3WZP6_9RHOB</name>